<proteinExistence type="predicted"/>
<dbReference type="EMBL" id="CAMXCT010002613">
    <property type="protein sequence ID" value="CAI3999319.1"/>
    <property type="molecule type" value="Genomic_DNA"/>
</dbReference>
<sequence length="237" mass="26529">MGANLCSANIAQGAFASCAVCNTVDAADWIFCLDTRQAPIKKKRRAKDKYAKEAEEIDVERLEELTLELFKAHDLNDDGLLQESELITLNVRIAMLHHDKAAVELQDVRDTCAGGQDFGHVKADAKYQRLFRTKLDHLGRAVPFDTFRRWGHSMVAVIRTSNGVLNQSWSNYGCSRQTIETFCGSCPKTANAGAGYMRTLFHSLEGQSSCQKHLDKIRNRTPSLDIRIVCTSLFVVF</sequence>
<evidence type="ECO:0000313" key="2">
    <source>
        <dbReference type="EMBL" id="CAL1152694.1"/>
    </source>
</evidence>
<organism evidence="1">
    <name type="scientific">Cladocopium goreaui</name>
    <dbReference type="NCBI Taxonomy" id="2562237"/>
    <lineage>
        <taxon>Eukaryota</taxon>
        <taxon>Sar</taxon>
        <taxon>Alveolata</taxon>
        <taxon>Dinophyceae</taxon>
        <taxon>Suessiales</taxon>
        <taxon>Symbiodiniaceae</taxon>
        <taxon>Cladocopium</taxon>
    </lineage>
</organism>
<evidence type="ECO:0000313" key="4">
    <source>
        <dbReference type="Proteomes" id="UP001152797"/>
    </source>
</evidence>
<dbReference type="Proteomes" id="UP001152797">
    <property type="component" value="Unassembled WGS sequence"/>
</dbReference>
<dbReference type="EMBL" id="CAMXCT020002613">
    <property type="protein sequence ID" value="CAL1152694.1"/>
    <property type="molecule type" value="Genomic_DNA"/>
</dbReference>
<name>A0A9P1G378_9DINO</name>
<dbReference type="OrthoDB" id="442124at2759"/>
<dbReference type="InterPro" id="IPR018247">
    <property type="entry name" value="EF_Hand_1_Ca_BS"/>
</dbReference>
<evidence type="ECO:0000313" key="3">
    <source>
        <dbReference type="EMBL" id="CAL4786631.1"/>
    </source>
</evidence>
<keyword evidence="4" id="KW-1185">Reference proteome</keyword>
<reference evidence="2" key="2">
    <citation type="submission" date="2024-04" db="EMBL/GenBank/DDBJ databases">
        <authorList>
            <person name="Chen Y."/>
            <person name="Shah S."/>
            <person name="Dougan E. K."/>
            <person name="Thang M."/>
            <person name="Chan C."/>
        </authorList>
    </citation>
    <scope>NUCLEOTIDE SEQUENCE [LARGE SCALE GENOMIC DNA]</scope>
</reference>
<accession>A0A9P1G378</accession>
<gene>
    <name evidence="1" type="ORF">C1SCF055_LOCUS25536</name>
</gene>
<protein>
    <submittedName>
        <fullName evidence="3">HTH La-type RNA-binding domain-containing protein</fullName>
    </submittedName>
</protein>
<dbReference type="PROSITE" id="PS00018">
    <property type="entry name" value="EF_HAND_1"/>
    <property type="match status" value="1"/>
</dbReference>
<comment type="caution">
    <text evidence="1">The sequence shown here is derived from an EMBL/GenBank/DDBJ whole genome shotgun (WGS) entry which is preliminary data.</text>
</comment>
<reference evidence="1" key="1">
    <citation type="submission" date="2022-10" db="EMBL/GenBank/DDBJ databases">
        <authorList>
            <person name="Chen Y."/>
            <person name="Dougan E. K."/>
            <person name="Chan C."/>
            <person name="Rhodes N."/>
            <person name="Thang M."/>
        </authorList>
    </citation>
    <scope>NUCLEOTIDE SEQUENCE</scope>
</reference>
<dbReference type="EMBL" id="CAMXCT030002613">
    <property type="protein sequence ID" value="CAL4786631.1"/>
    <property type="molecule type" value="Genomic_DNA"/>
</dbReference>
<evidence type="ECO:0000313" key="1">
    <source>
        <dbReference type="EMBL" id="CAI3999319.1"/>
    </source>
</evidence>
<dbReference type="AlphaFoldDB" id="A0A9P1G378"/>